<dbReference type="STRING" id="5627.A0A1C7MPD5"/>
<proteinExistence type="predicted"/>
<comment type="caution">
    <text evidence="2">The sequence shown here is derived from an EMBL/GenBank/DDBJ whole genome shotgun (WGS) entry which is preliminary data.</text>
</comment>
<dbReference type="Proteomes" id="UP000092993">
    <property type="component" value="Unassembled WGS sequence"/>
</dbReference>
<dbReference type="AlphaFoldDB" id="A0A1C7MPD5"/>
<reference evidence="2 3" key="1">
    <citation type="submission" date="2016-03" db="EMBL/GenBank/DDBJ databases">
        <title>Whole genome sequencing of Grifola frondosa 9006-11.</title>
        <authorList>
            <person name="Min B."/>
            <person name="Park H."/>
            <person name="Kim J.-G."/>
            <person name="Cho H."/>
            <person name="Oh Y.-L."/>
            <person name="Kong W.-S."/>
            <person name="Choi I.-G."/>
        </authorList>
    </citation>
    <scope>NUCLEOTIDE SEQUENCE [LARGE SCALE GENOMIC DNA]</scope>
    <source>
        <strain evidence="2 3">9006-11</strain>
    </source>
</reference>
<evidence type="ECO:0000313" key="3">
    <source>
        <dbReference type="Proteomes" id="UP000092993"/>
    </source>
</evidence>
<organism evidence="2 3">
    <name type="scientific">Grifola frondosa</name>
    <name type="common">Maitake</name>
    <name type="synonym">Polyporus frondosus</name>
    <dbReference type="NCBI Taxonomy" id="5627"/>
    <lineage>
        <taxon>Eukaryota</taxon>
        <taxon>Fungi</taxon>
        <taxon>Dikarya</taxon>
        <taxon>Basidiomycota</taxon>
        <taxon>Agaricomycotina</taxon>
        <taxon>Agaricomycetes</taxon>
        <taxon>Polyporales</taxon>
        <taxon>Grifolaceae</taxon>
        <taxon>Grifola</taxon>
    </lineage>
</organism>
<dbReference type="OrthoDB" id="18487at2759"/>
<name>A0A1C7MPD5_GRIFR</name>
<accession>A0A1C7MPD5</accession>
<keyword evidence="3" id="KW-1185">Reference proteome</keyword>
<protein>
    <submittedName>
        <fullName evidence="2">Uncharacterized protein</fullName>
    </submittedName>
</protein>
<dbReference type="EMBL" id="LUGG01000001">
    <property type="protein sequence ID" value="OBZ78693.1"/>
    <property type="molecule type" value="Genomic_DNA"/>
</dbReference>
<gene>
    <name evidence="2" type="ORF">A0H81_01473</name>
</gene>
<feature type="region of interest" description="Disordered" evidence="1">
    <location>
        <begin position="111"/>
        <end position="149"/>
    </location>
</feature>
<evidence type="ECO:0000256" key="1">
    <source>
        <dbReference type="SAM" id="MobiDB-lite"/>
    </source>
</evidence>
<sequence>MRTRVVGDPPHGARLRLHLRHHTHALAVTRMQALCTGDRPVRDGQVHRGAAHLAWTAAALRGAAVGHKRGQRWMLPVEGEDIRLEKLHAAEEAWREHDMEKPIGAYEYSRAGLSHQPSPLPSLRDTQRRRSPAAAGGLGGSASISEHESRAAMSSYRQFDPTPSLGLMHVDTLVDTLVMLDAQASAA</sequence>
<evidence type="ECO:0000313" key="2">
    <source>
        <dbReference type="EMBL" id="OBZ78693.1"/>
    </source>
</evidence>